<keyword evidence="3" id="KW-1185">Reference proteome</keyword>
<dbReference type="AlphaFoldDB" id="A0A836B458"/>
<feature type="compositionally biased region" description="Low complexity" evidence="1">
    <location>
        <begin position="176"/>
        <end position="191"/>
    </location>
</feature>
<accession>A0A836B458</accession>
<gene>
    <name evidence="2" type="ORF">HYH02_008044</name>
</gene>
<feature type="region of interest" description="Disordered" evidence="1">
    <location>
        <begin position="176"/>
        <end position="203"/>
    </location>
</feature>
<feature type="region of interest" description="Disordered" evidence="1">
    <location>
        <begin position="340"/>
        <end position="363"/>
    </location>
</feature>
<reference evidence="2" key="1">
    <citation type="journal article" date="2020" name="bioRxiv">
        <title>Comparative genomics of Chlamydomonas.</title>
        <authorList>
            <person name="Craig R.J."/>
            <person name="Hasan A.R."/>
            <person name="Ness R.W."/>
            <person name="Keightley P.D."/>
        </authorList>
    </citation>
    <scope>NUCLEOTIDE SEQUENCE</scope>
    <source>
        <strain evidence="2">CCAP 11/173</strain>
    </source>
</reference>
<evidence type="ECO:0000313" key="3">
    <source>
        <dbReference type="Proteomes" id="UP000613740"/>
    </source>
</evidence>
<sequence>MTMSDLCTPAPFPPCVAQGPALGAKVVNGKGIQRLLVTLAVDGHGFPSWMLPSCNHHAKGSGNPPYRGRTLAFHSPEYASNKSPHFAAYQWAAVPVCTCSAGEAESCGAACIVGKRWGDPDDVVHVEFFGSCRHLDVPFIEQAKRSNGASAVLASIGQLPSRQQQEQQLLLLLQGQQQNRSASAPRAPVAPGGHGDHYGGGGAHGGGGAGGGFGLGGAGAGGGFGLGGAAMGAATGQLPSRQQQEQQLLLLLQGQQQNRSASAPRAPVAPGGHGDHYGGGGGGRGFGLGGGVSAGGVYGGGAGGGFGLGGAASGRDGGISSIILGGGFCGLGSPRGTGHLSAGQRAFVSPRQRPETPASTSSRAAFSIQLHSSGDQGPDLPGLLQDRCCTTDATHEHKPLQRYRPLSLPGLWNYAVASYCAALGHLCALQAAAPWPPATATKAQQQQHTRQHTPSPASDWLDVLLDAADLIEGREVGNASAWCACGRSASSTLDEWDTEAEAAEQLTNNCGCANDLAGQQAGKWELQQQQQLQEQRERPTPVPVRVTAFVGYAPPAGSAAAAAGCRSAATGQLATGAVSPLLLPVSGRGAAGMAAAAAAPAAPGGASRGVQRPQCAQSAPPIGYAAGGAFAGAYVVGMHAPPEGLHDIDQRQALGNGKVALLPLLDICMSPSPPPQPPPPVQPYAASSARHLRLAPTTPQPRWPAQHLYYPTNRPCQQLPYQTCQHPYQQHLHQQPYEGWSYYQPCMRPQSCHAGVAVAAPSGLPLPDGLQRPRVGLAAAAAAAGRRAPLSSAAVAGVEVTCVGDLLRVAGSSTSDGAAADGDGDGGTRQLHQLPPPVPVLPVPAPYWLPTACPSSFAAGTCGSQSHHGIMTPTAGLWQFSAAVDVSGVPAPAAGSGAPYILVPLQALLTHGAPQSAWRHAHTADADAARNQPLHCYRSDSVAVAPGGASRSAGTASAGVFDGAGAAYPNTATVTAAAAVQPPSPPPACAAVCVGGSGSGGPGAARSEGGEVGGGVGQDVAGGWEGACIATKPWDTDSLGGWEECCGWCCCCCNGLGCAACGGGGGDGGCYQLAGDEPERALLATMGGLSIGVGMGFAGGERGGSALPWGGTPPATADHGAGNAAVDADGDCRTPAVHTAGVTAAAAATAAASRSPEGFQGLFEECLDDYDVYQVLCRIGNGGGSCSVGAGAGAAAASGGDPAAAALCHAGLGLGGLGVGIGDGLFPHAGAFGSSASCVGSAMLGSTTEIIASGGAGCGAAETVGLPGPQLACCWPRA</sequence>
<feature type="compositionally biased region" description="Low complexity" evidence="1">
    <location>
        <begin position="255"/>
        <end position="270"/>
    </location>
</feature>
<comment type="caution">
    <text evidence="2">The sequence shown here is derived from an EMBL/GenBank/DDBJ whole genome shotgun (WGS) entry which is preliminary data.</text>
</comment>
<dbReference type="EMBL" id="JAEHOD010000024">
    <property type="protein sequence ID" value="KAG2446888.1"/>
    <property type="molecule type" value="Genomic_DNA"/>
</dbReference>
<feature type="region of interest" description="Disordered" evidence="1">
    <location>
        <begin position="813"/>
        <end position="833"/>
    </location>
</feature>
<feature type="region of interest" description="Disordered" evidence="1">
    <location>
        <begin position="255"/>
        <end position="280"/>
    </location>
</feature>
<proteinExistence type="predicted"/>
<protein>
    <submittedName>
        <fullName evidence="2">Uncharacterized protein</fullName>
    </submittedName>
</protein>
<name>A0A836B458_9CHLO</name>
<evidence type="ECO:0000313" key="2">
    <source>
        <dbReference type="EMBL" id="KAG2446888.1"/>
    </source>
</evidence>
<dbReference type="Proteomes" id="UP000613740">
    <property type="component" value="Unassembled WGS sequence"/>
</dbReference>
<evidence type="ECO:0000256" key="1">
    <source>
        <dbReference type="SAM" id="MobiDB-lite"/>
    </source>
</evidence>
<organism evidence="2 3">
    <name type="scientific">Chlamydomonas schloesseri</name>
    <dbReference type="NCBI Taxonomy" id="2026947"/>
    <lineage>
        <taxon>Eukaryota</taxon>
        <taxon>Viridiplantae</taxon>
        <taxon>Chlorophyta</taxon>
        <taxon>core chlorophytes</taxon>
        <taxon>Chlorophyceae</taxon>
        <taxon>CS clade</taxon>
        <taxon>Chlamydomonadales</taxon>
        <taxon>Chlamydomonadaceae</taxon>
        <taxon>Chlamydomonas</taxon>
    </lineage>
</organism>